<sequence>MAIDFLAIFFAVFFNFVNLFQSFTVYIGRLPFYYIENEVINEK</sequence>
<dbReference type="HOGENOM" id="CLU_3229093_0_0_9"/>
<evidence type="ECO:0000256" key="1">
    <source>
        <dbReference type="SAM" id="Phobius"/>
    </source>
</evidence>
<dbReference type="KEGG" id="bqy:MUS_3402"/>
<reference evidence="2 3" key="1">
    <citation type="journal article" date="2012" name="J. Biotechnol.">
        <title>Genome sequence of the plant growth promoting strain Bacillus amyloliquefaciens subsp. plantarum B9601-Y2 and expression of mersacidin and other secondary metabolites.</title>
        <authorList>
            <person name="He P."/>
            <person name="Hao K."/>
            <person name="Blom J."/>
            <person name="Ruckert C."/>
            <person name="Vater J."/>
            <person name="Mao Z."/>
            <person name="Wu Y."/>
            <person name="Hou M."/>
            <person name="He P."/>
            <person name="He Y."/>
            <person name="Borriss R."/>
        </authorList>
    </citation>
    <scope>NUCLEOTIDE SEQUENCE [LARGE SCALE GENOMIC DNA]</scope>
    <source>
        <strain evidence="2">Y2</strain>
    </source>
</reference>
<organism evidence="2 3">
    <name type="scientific">Bacillus amyloliquefaciens (strain Y2)</name>
    <name type="common">Bacillus amyloliquefaciens subsp. plantarum (strain B9601-Y2)</name>
    <dbReference type="NCBI Taxonomy" id="1155777"/>
    <lineage>
        <taxon>Bacteria</taxon>
        <taxon>Bacillati</taxon>
        <taxon>Bacillota</taxon>
        <taxon>Bacilli</taxon>
        <taxon>Bacillales</taxon>
        <taxon>Bacillaceae</taxon>
        <taxon>Bacillus</taxon>
        <taxon>Bacillus amyloliquefaciens group</taxon>
    </lineage>
</organism>
<dbReference type="EMBL" id="CP003332">
    <property type="protein sequence ID" value="AFJ63280.1"/>
    <property type="molecule type" value="Genomic_DNA"/>
</dbReference>
<gene>
    <name evidence="2" type="ORF">MUS_3402</name>
</gene>
<dbReference type="AlphaFoldDB" id="I2C9F6"/>
<keyword evidence="1" id="KW-0812">Transmembrane</keyword>
<name>I2C9F6_BACAY</name>
<keyword evidence="1" id="KW-1133">Transmembrane helix</keyword>
<evidence type="ECO:0000313" key="2">
    <source>
        <dbReference type="EMBL" id="AFJ63280.1"/>
    </source>
</evidence>
<keyword evidence="1" id="KW-0472">Membrane</keyword>
<accession>I2C9F6</accession>
<protein>
    <submittedName>
        <fullName evidence="2">Uncharacterized protein</fullName>
    </submittedName>
</protein>
<feature type="transmembrane region" description="Helical" evidence="1">
    <location>
        <begin position="6"/>
        <end position="27"/>
    </location>
</feature>
<dbReference type="Proteomes" id="UP000002878">
    <property type="component" value="Chromosome"/>
</dbReference>
<evidence type="ECO:0000313" key="3">
    <source>
        <dbReference type="Proteomes" id="UP000002878"/>
    </source>
</evidence>
<proteinExistence type="predicted"/>